<dbReference type="Proteomes" id="UP000664859">
    <property type="component" value="Unassembled WGS sequence"/>
</dbReference>
<organism evidence="2 3">
    <name type="scientific">Tribonema minus</name>
    <dbReference type="NCBI Taxonomy" id="303371"/>
    <lineage>
        <taxon>Eukaryota</taxon>
        <taxon>Sar</taxon>
        <taxon>Stramenopiles</taxon>
        <taxon>Ochrophyta</taxon>
        <taxon>PX clade</taxon>
        <taxon>Xanthophyceae</taxon>
        <taxon>Tribonematales</taxon>
        <taxon>Tribonemataceae</taxon>
        <taxon>Tribonema</taxon>
    </lineage>
</organism>
<dbReference type="EMBL" id="JAFCMP010000335">
    <property type="protein sequence ID" value="KAG5181188.1"/>
    <property type="molecule type" value="Genomic_DNA"/>
</dbReference>
<keyword evidence="3" id="KW-1185">Reference proteome</keyword>
<sequence>MLSLLCGTAAASSPGGHRLCEKCCALFLEGQLRDRTAIPACPAGCQCSVGYALPHPTGALSESLAKTFPQDWARRVRQDAEHTDLIQHVRERAEAAESQMQQRCAQQAAGAAHAGIVLADLNAVAAEGGEGAQGGQGAEGGEGAQGGQGQRGGRGTKRQHCM</sequence>
<proteinExistence type="predicted"/>
<evidence type="ECO:0000313" key="2">
    <source>
        <dbReference type="EMBL" id="KAG5181188.1"/>
    </source>
</evidence>
<comment type="caution">
    <text evidence="2">The sequence shown here is derived from an EMBL/GenBank/DDBJ whole genome shotgun (WGS) entry which is preliminary data.</text>
</comment>
<feature type="region of interest" description="Disordered" evidence="1">
    <location>
        <begin position="128"/>
        <end position="162"/>
    </location>
</feature>
<evidence type="ECO:0000256" key="1">
    <source>
        <dbReference type="SAM" id="MobiDB-lite"/>
    </source>
</evidence>
<name>A0A835Z2R0_9STRA</name>
<reference evidence="2" key="1">
    <citation type="submission" date="2021-02" db="EMBL/GenBank/DDBJ databases">
        <title>First Annotated Genome of the Yellow-green Alga Tribonema minus.</title>
        <authorList>
            <person name="Mahan K.M."/>
        </authorList>
    </citation>
    <scope>NUCLEOTIDE SEQUENCE</scope>
    <source>
        <strain evidence="2">UTEX B ZZ1240</strain>
    </source>
</reference>
<protein>
    <submittedName>
        <fullName evidence="2">Uncharacterized protein</fullName>
    </submittedName>
</protein>
<feature type="compositionally biased region" description="Gly residues" evidence="1">
    <location>
        <begin position="128"/>
        <end position="153"/>
    </location>
</feature>
<gene>
    <name evidence="2" type="ORF">JKP88DRAFT_279042</name>
</gene>
<accession>A0A835Z2R0</accession>
<dbReference type="AlphaFoldDB" id="A0A835Z2R0"/>
<evidence type="ECO:0000313" key="3">
    <source>
        <dbReference type="Proteomes" id="UP000664859"/>
    </source>
</evidence>